<accession>A0A1H4MMI8</accession>
<dbReference type="AlphaFoldDB" id="A0A1H4MMI8"/>
<evidence type="ECO:0000313" key="2">
    <source>
        <dbReference type="EMBL" id="SEB84360.1"/>
    </source>
</evidence>
<sequence length="362" mass="40053">MSIALTSGASLHPLVLPARADAADAGEFRELSRVRNAVYRELTGRSEQDLTPEALLPLLRSRPERTTVVWAVRVDGDIVGRAVVDIPHEEGSRVAIASVEILPRVWGRGIGRAVAPHIEAVVRQHGRTVIQNWTEQQASDGRRLQARTGFGSVPDDHVARFLARQGFSLEQVYRVSRLDMAPSAVERAEALLREAEGFSTDYRVLQWMVPTPAEHLDGYAWLKSRMSTDAPSADLETDEETWDADRLIAAEKRIAEMGQTVQVTAAEHIATGELTAFTELGIGPDFHGTTHQHDTLVLKEHRGHRLGQLVKSAALLSWRDVAPDSPDLITYNAEENRPMLSINEAMGFVPIAYEGAWKKELT</sequence>
<dbReference type="EMBL" id="FNSQ01000005">
    <property type="protein sequence ID" value="SEB84360.1"/>
    <property type="molecule type" value="Genomic_DNA"/>
</dbReference>
<evidence type="ECO:0000259" key="1">
    <source>
        <dbReference type="PROSITE" id="PS51186"/>
    </source>
</evidence>
<reference evidence="3" key="1">
    <citation type="submission" date="2016-10" db="EMBL/GenBank/DDBJ databases">
        <authorList>
            <person name="Varghese N."/>
            <person name="Submissions S."/>
        </authorList>
    </citation>
    <scope>NUCLEOTIDE SEQUENCE [LARGE SCALE GENOMIC DNA]</scope>
    <source>
        <strain evidence="3">DSM 16089</strain>
    </source>
</reference>
<dbReference type="PROSITE" id="PS51186">
    <property type="entry name" value="GNAT"/>
    <property type="match status" value="1"/>
</dbReference>
<gene>
    <name evidence="2" type="ORF">SAMN04489807_2199</name>
</gene>
<dbReference type="RefSeq" id="WP_060925842.1">
    <property type="nucleotide sequence ID" value="NZ_FNSQ01000005.1"/>
</dbReference>
<name>A0A1H4MMI8_9MICO</name>
<organism evidence="2 3">
    <name type="scientific">Microbacterium hydrocarbonoxydans</name>
    <dbReference type="NCBI Taxonomy" id="273678"/>
    <lineage>
        <taxon>Bacteria</taxon>
        <taxon>Bacillati</taxon>
        <taxon>Actinomycetota</taxon>
        <taxon>Actinomycetes</taxon>
        <taxon>Micrococcales</taxon>
        <taxon>Microbacteriaceae</taxon>
        <taxon>Microbacterium</taxon>
    </lineage>
</organism>
<dbReference type="Proteomes" id="UP000183750">
    <property type="component" value="Unassembled WGS sequence"/>
</dbReference>
<keyword evidence="2" id="KW-0808">Transferase</keyword>
<dbReference type="CDD" id="cd04301">
    <property type="entry name" value="NAT_SF"/>
    <property type="match status" value="1"/>
</dbReference>
<protein>
    <submittedName>
        <fullName evidence="2">Acetyltransferase (GNAT) family protein</fullName>
    </submittedName>
</protein>
<dbReference type="InterPro" id="IPR016181">
    <property type="entry name" value="Acyl_CoA_acyltransferase"/>
</dbReference>
<dbReference type="Pfam" id="PF00583">
    <property type="entry name" value="Acetyltransf_1"/>
    <property type="match status" value="1"/>
</dbReference>
<feature type="domain" description="N-acetyltransferase" evidence="1">
    <location>
        <begin position="26"/>
        <end position="192"/>
    </location>
</feature>
<dbReference type="SUPFAM" id="SSF55729">
    <property type="entry name" value="Acyl-CoA N-acyltransferases (Nat)"/>
    <property type="match status" value="2"/>
</dbReference>
<keyword evidence="3" id="KW-1185">Reference proteome</keyword>
<evidence type="ECO:0000313" key="3">
    <source>
        <dbReference type="Proteomes" id="UP000183750"/>
    </source>
</evidence>
<dbReference type="GO" id="GO:0016747">
    <property type="term" value="F:acyltransferase activity, transferring groups other than amino-acyl groups"/>
    <property type="evidence" value="ECO:0007669"/>
    <property type="project" value="InterPro"/>
</dbReference>
<dbReference type="InterPro" id="IPR000182">
    <property type="entry name" value="GNAT_dom"/>
</dbReference>
<proteinExistence type="predicted"/>
<dbReference type="Gene3D" id="3.40.630.30">
    <property type="match status" value="1"/>
</dbReference>
<dbReference type="OrthoDB" id="4119890at2"/>